<dbReference type="GO" id="GO:0034751">
    <property type="term" value="C:aryl hydrocarbon receptor complex"/>
    <property type="evidence" value="ECO:0007669"/>
    <property type="project" value="TreeGrafter"/>
</dbReference>
<evidence type="ECO:0000259" key="11">
    <source>
        <dbReference type="PROSITE" id="PS50888"/>
    </source>
</evidence>
<dbReference type="InterPro" id="IPR039091">
    <property type="entry name" value="AHR/AHRR"/>
</dbReference>
<dbReference type="InterPro" id="IPR013655">
    <property type="entry name" value="PAS_fold_3"/>
</dbReference>
<dbReference type="PANTHER" id="PTHR10649">
    <property type="entry name" value="ARYL HYDROCARBON RECEPTOR"/>
    <property type="match status" value="1"/>
</dbReference>
<dbReference type="PANTHER" id="PTHR10649:SF18">
    <property type="entry name" value="ARYL HYDROCARBON RECEPTOR 1 BETA"/>
    <property type="match status" value="1"/>
</dbReference>
<dbReference type="Pfam" id="PF00989">
    <property type="entry name" value="PAS"/>
    <property type="match status" value="2"/>
</dbReference>
<dbReference type="SMART" id="SM00353">
    <property type="entry name" value="HLH"/>
    <property type="match status" value="1"/>
</dbReference>
<feature type="transmembrane region" description="Helical" evidence="9">
    <location>
        <begin position="1398"/>
        <end position="1420"/>
    </location>
</feature>
<dbReference type="Gene3D" id="3.30.450.20">
    <property type="entry name" value="PAS domain"/>
    <property type="match status" value="4"/>
</dbReference>
<evidence type="ECO:0000256" key="1">
    <source>
        <dbReference type="ARBA" id="ARBA00004123"/>
    </source>
</evidence>
<dbReference type="SUPFAM" id="SSF55785">
    <property type="entry name" value="PYP-like sensor domain (PAS domain)"/>
    <property type="match status" value="4"/>
</dbReference>
<feature type="domain" description="BHLH" evidence="11">
    <location>
        <begin position="19"/>
        <end position="72"/>
    </location>
</feature>
<dbReference type="InterPro" id="IPR013767">
    <property type="entry name" value="PAS_fold"/>
</dbReference>
<keyword evidence="9" id="KW-0472">Membrane</keyword>
<keyword evidence="13" id="KW-1185">Reference proteome</keyword>
<dbReference type="CDD" id="cd00130">
    <property type="entry name" value="PAS"/>
    <property type="match status" value="4"/>
</dbReference>
<dbReference type="GO" id="GO:0000976">
    <property type="term" value="F:transcription cis-regulatory region binding"/>
    <property type="evidence" value="ECO:0007669"/>
    <property type="project" value="TreeGrafter"/>
</dbReference>
<feature type="domain" description="PAS" evidence="10">
    <location>
        <begin position="114"/>
        <end position="177"/>
    </location>
</feature>
<dbReference type="SMART" id="SM00091">
    <property type="entry name" value="PAS"/>
    <property type="match status" value="4"/>
</dbReference>
<dbReference type="PROSITE" id="PS50888">
    <property type="entry name" value="BHLH"/>
    <property type="match status" value="1"/>
</dbReference>
<feature type="region of interest" description="Disordered" evidence="8">
    <location>
        <begin position="1"/>
        <end position="32"/>
    </location>
</feature>
<dbReference type="GO" id="GO:0046983">
    <property type="term" value="F:protein dimerization activity"/>
    <property type="evidence" value="ECO:0007669"/>
    <property type="project" value="InterPro"/>
</dbReference>
<dbReference type="InterPro" id="IPR035965">
    <property type="entry name" value="PAS-like_dom_sf"/>
</dbReference>
<evidence type="ECO:0000256" key="9">
    <source>
        <dbReference type="SAM" id="Phobius"/>
    </source>
</evidence>
<proteinExistence type="predicted"/>
<keyword evidence="6" id="KW-0804">Transcription</keyword>
<feature type="region of interest" description="Disordered" evidence="8">
    <location>
        <begin position="846"/>
        <end position="871"/>
    </location>
</feature>
<dbReference type="Proteomes" id="UP000694521">
    <property type="component" value="Unplaced"/>
</dbReference>
<evidence type="ECO:0000256" key="3">
    <source>
        <dbReference type="ARBA" id="ARBA00023015"/>
    </source>
</evidence>
<feature type="domain" description="PAS" evidence="10">
    <location>
        <begin position="535"/>
        <end position="598"/>
    </location>
</feature>
<dbReference type="InterPro" id="IPR000014">
    <property type="entry name" value="PAS"/>
</dbReference>
<organism evidence="12 13">
    <name type="scientific">Anser cygnoides</name>
    <name type="common">Swan goose</name>
    <dbReference type="NCBI Taxonomy" id="8845"/>
    <lineage>
        <taxon>Eukaryota</taxon>
        <taxon>Metazoa</taxon>
        <taxon>Chordata</taxon>
        <taxon>Craniata</taxon>
        <taxon>Vertebrata</taxon>
        <taxon>Euteleostomi</taxon>
        <taxon>Archelosauria</taxon>
        <taxon>Archosauria</taxon>
        <taxon>Dinosauria</taxon>
        <taxon>Saurischia</taxon>
        <taxon>Theropoda</taxon>
        <taxon>Coelurosauria</taxon>
        <taxon>Aves</taxon>
        <taxon>Neognathae</taxon>
        <taxon>Galloanserae</taxon>
        <taxon>Anseriformes</taxon>
        <taxon>Anatidae</taxon>
        <taxon>Anserinae</taxon>
        <taxon>Anser</taxon>
    </lineage>
</organism>
<dbReference type="SUPFAM" id="SSF47459">
    <property type="entry name" value="HLH, helix-loop-helix DNA-binding domain"/>
    <property type="match status" value="1"/>
</dbReference>
<dbReference type="Pfam" id="PF14598">
    <property type="entry name" value="PAS_11"/>
    <property type="match status" value="1"/>
</dbReference>
<dbReference type="FunFam" id="3.30.450.20:FF:000019">
    <property type="entry name" value="Aryl hydrocarbon receptor 1"/>
    <property type="match status" value="2"/>
</dbReference>
<keyword evidence="3" id="KW-0805">Transcription regulation</keyword>
<evidence type="ECO:0000313" key="12">
    <source>
        <dbReference type="Ensembl" id="ENSACDP00005005589.1"/>
    </source>
</evidence>
<keyword evidence="9" id="KW-0812">Transmembrane</keyword>
<keyword evidence="2" id="KW-0677">Repeat</keyword>
<keyword evidence="5" id="KW-0010">Activator</keyword>
<dbReference type="SMART" id="SM00086">
    <property type="entry name" value="PAC"/>
    <property type="match status" value="2"/>
</dbReference>
<comment type="subcellular location">
    <subcellularLocation>
        <location evidence="1">Nucleus</location>
    </subcellularLocation>
</comment>
<dbReference type="FunFam" id="3.30.450.20:FF:000074">
    <property type="entry name" value="Aryl hydrocarbon receptor"/>
    <property type="match status" value="1"/>
</dbReference>
<feature type="region of interest" description="Disordered" evidence="8">
    <location>
        <begin position="594"/>
        <end position="627"/>
    </location>
</feature>
<evidence type="ECO:0000256" key="5">
    <source>
        <dbReference type="ARBA" id="ARBA00023159"/>
    </source>
</evidence>
<dbReference type="CDD" id="cd19696">
    <property type="entry name" value="bHLH-PAS_AhR_like"/>
    <property type="match status" value="1"/>
</dbReference>
<keyword evidence="9" id="KW-1133">Transmembrane helix</keyword>
<evidence type="ECO:0000256" key="7">
    <source>
        <dbReference type="ARBA" id="ARBA00023242"/>
    </source>
</evidence>
<reference evidence="12" key="2">
    <citation type="submission" date="2025-09" db="UniProtKB">
        <authorList>
            <consortium name="Ensembl"/>
        </authorList>
    </citation>
    <scope>IDENTIFICATION</scope>
</reference>
<evidence type="ECO:0000256" key="8">
    <source>
        <dbReference type="SAM" id="MobiDB-lite"/>
    </source>
</evidence>
<keyword evidence="7" id="KW-0539">Nucleus</keyword>
<evidence type="ECO:0000256" key="4">
    <source>
        <dbReference type="ARBA" id="ARBA00023125"/>
    </source>
</evidence>
<dbReference type="GO" id="GO:0005634">
    <property type="term" value="C:nucleus"/>
    <property type="evidence" value="ECO:0007669"/>
    <property type="project" value="UniProtKB-SubCell"/>
</dbReference>
<dbReference type="PROSITE" id="PS50112">
    <property type="entry name" value="PAS"/>
    <property type="match status" value="2"/>
</dbReference>
<feature type="compositionally biased region" description="Basic residues" evidence="8">
    <location>
        <begin position="1"/>
        <end position="11"/>
    </location>
</feature>
<evidence type="ECO:0008006" key="14">
    <source>
        <dbReference type="Google" id="ProtNLM"/>
    </source>
</evidence>
<dbReference type="InterPro" id="IPR001610">
    <property type="entry name" value="PAC"/>
</dbReference>
<evidence type="ECO:0000313" key="13">
    <source>
        <dbReference type="Proteomes" id="UP000694521"/>
    </source>
</evidence>
<feature type="compositionally biased region" description="Basic and acidic residues" evidence="8">
    <location>
        <begin position="433"/>
        <end position="443"/>
    </location>
</feature>
<feature type="region of interest" description="Disordered" evidence="8">
    <location>
        <begin position="1072"/>
        <end position="1094"/>
    </location>
</feature>
<dbReference type="Gene3D" id="4.10.280.10">
    <property type="entry name" value="Helix-loop-helix DNA-binding domain"/>
    <property type="match status" value="1"/>
</dbReference>
<feature type="region of interest" description="Disordered" evidence="8">
    <location>
        <begin position="409"/>
        <end position="443"/>
    </location>
</feature>
<feature type="compositionally biased region" description="Pro residues" evidence="8">
    <location>
        <begin position="12"/>
        <end position="21"/>
    </location>
</feature>
<accession>A0A8B9DFX3</accession>
<dbReference type="Pfam" id="PF00010">
    <property type="entry name" value="HLH"/>
    <property type="match status" value="1"/>
</dbReference>
<dbReference type="Pfam" id="PF08447">
    <property type="entry name" value="PAS_3"/>
    <property type="match status" value="1"/>
</dbReference>
<evidence type="ECO:0000259" key="10">
    <source>
        <dbReference type="PROSITE" id="PS50112"/>
    </source>
</evidence>
<evidence type="ECO:0000256" key="2">
    <source>
        <dbReference type="ARBA" id="ARBA00022737"/>
    </source>
</evidence>
<protein>
    <recommendedName>
        <fullName evidence="14">Aryl hydrocarbon receptor</fullName>
    </recommendedName>
</protein>
<dbReference type="InterPro" id="IPR036638">
    <property type="entry name" value="HLH_DNA-bd_sf"/>
</dbReference>
<dbReference type="GO" id="GO:0004879">
    <property type="term" value="F:nuclear receptor activity"/>
    <property type="evidence" value="ECO:0007669"/>
    <property type="project" value="TreeGrafter"/>
</dbReference>
<dbReference type="FunFam" id="3.30.450.20:FF:000035">
    <property type="entry name" value="Aryl hydrocarbon receptor"/>
    <property type="match status" value="1"/>
</dbReference>
<dbReference type="InterPro" id="IPR011598">
    <property type="entry name" value="bHLH_dom"/>
</dbReference>
<dbReference type="Ensembl" id="ENSACDT00005006711.1">
    <property type="protein sequence ID" value="ENSACDP00005005589.1"/>
    <property type="gene ID" value="ENSACDG00005004087.1"/>
</dbReference>
<name>A0A8B9DFX3_ANSCY</name>
<keyword evidence="4" id="KW-0238">DNA-binding</keyword>
<dbReference type="GO" id="GO:0006805">
    <property type="term" value="P:xenobiotic metabolic process"/>
    <property type="evidence" value="ECO:0007669"/>
    <property type="project" value="InterPro"/>
</dbReference>
<evidence type="ECO:0000256" key="6">
    <source>
        <dbReference type="ARBA" id="ARBA00023163"/>
    </source>
</evidence>
<reference evidence="12" key="1">
    <citation type="submission" date="2025-08" db="UniProtKB">
        <authorList>
            <consortium name="Ensembl"/>
        </authorList>
    </citation>
    <scope>IDENTIFICATION</scope>
</reference>
<sequence length="1421" mass="156566">MYAGRKRKKPVPKSPKPPPPEGVKSNPSKRHRDRLNQELNKLTGLLPFPEDVCTRLDKLSILRLVVGYLKVKSYLTAAGTGVGDCVRDQPRAPGGNRWTHLQVNRELFPEGDLLLQALNGFVITVTGDGYIFYVSPTVQNYLGFHQSDLIYQSIFELIHTDDRAAFRCQLHQAVPDECSTVGSPQHCRPERLCFMERSFTCRLRCLLDNSSGFLALNFHGRLKLLLGQQKRASVVPPPLALFAIATPLQPLSILELRTKTLMFQTKHKLDFTPMACDSRGKVILGYTETELCRRGSGYQFVHAADMMYCAENHVKMMKTGESGLTVFRLLTKKGVWVWVQANARLVYKGGQPDFIIARQRALSNEEGEEHLRKRNLQLPFSFATGEAVLYGNDLPDFLDSLQAEEEFQTKTDSQVEQHAFSLPDLDTEPGGPSRDDKASDAKEDSNSLLVVIETLFEKSKVDGNICQTLQSISMDNVELQQWEDTLLSLGAEDSPSQDVVALKNHGANEAERDGDHDGSPAPGAAVAAVPEGELLLQALNGFVLVVTSEGLIFYSSHTIQDYLGFHQTDVMHQSVFELIHTEDQQEFRRNLHWALNPPHAPDGEPSPEGRKSLGSSAAAYRPDQLPPENSSFLERSFVCRFRCLLDNSSGFLALNLQGRLKFLHGQNKRSEDGSALPPQLALFAISTPLQPPSILEIRTKNMIFRTKHKLDFTPLACDAKGKIVLGYTEAELRMCGTGYQFVHAADMLYCAENHVRMMRTGESGLTVFRLLTKDKRWKWVQANARLVYKHGKPEYIIVTQRPLVDEEGGEHLRKRSMHLPFTFATGEALLYQSAYPLPGFSDAFQSKGRSSKSKKTSHSNGGHSQKDSIAPSSLLGAVLQQDKAVYISHPSPAPSHSFSSSFLDDLEDMSSLGAEGEAWSMDTAPVSSREDSFKKEMVDLQQEDPLLATLDSLSINSNESCSNNEFFSALEGLGLNTEDLELLLLDEKMVMVNMDPDHTPSLSDLLTNNETLSHIHAMLVNKSEGDHQACPLPGATSSPPGGSAVYPAQQTQQPGIVPGQAAALLWEQSLHEAPGQPSPLPLRPAEAGKEPSGGLQWRPGGEEGLFRFFHLTQGTPWAKAAGSPLGAPYPQEVQQPESDFPAVHPTQGDILQTFSLPSQCQGHGAPPSQPKCKAGRRLLMNRLCGHHSPSSPHFLPTSSNSPWQDYVSPLLTAPAQSDFYGISQDLISQHQGCLGPAPGPGAPAVDFNLNGLCSMETLGSGGSQEEMVPYPGFFPPSSYQLIPEKQPSPVPSMSQYPFLSSPAERFGSISSALEAPVNSCGVYTSMLSQDARREVRASLLLSSVFSVLGFPGGLSTEKGHAACWVDRNHLALLVRGQKDFRGFSLHQELQSKRSEHGFFPLEGVWLWVWFPHGLFFFALFV</sequence>